<sequence length="139" mass="16104">MCHQQEQRTETQSQTQRRREEGGAGAAVGNTHSSSNSSTPPSLGRTPSAGYVLFLHREELRRRSRKAPSARSSITKIHLTSELIARTKQNISKCSFEDLEILARETLFKRNLQRHLHHRRMQMQLWQMAKRQKQLKKMG</sequence>
<feature type="compositionally biased region" description="Low complexity" evidence="1">
    <location>
        <begin position="30"/>
        <end position="42"/>
    </location>
</feature>
<dbReference type="PhylomeDB" id="B4MMY4"/>
<dbReference type="HOGENOM" id="CLU_1847267_0_0_1"/>
<evidence type="ECO:0000313" key="2">
    <source>
        <dbReference type="EMBL" id="EDW73540.1"/>
    </source>
</evidence>
<feature type="region of interest" description="Disordered" evidence="1">
    <location>
        <begin position="1"/>
        <end position="50"/>
    </location>
</feature>
<accession>B4MMY4</accession>
<reference evidence="2 3" key="1">
    <citation type="journal article" date="2007" name="Nature">
        <title>Evolution of genes and genomes on the Drosophila phylogeny.</title>
        <authorList>
            <consortium name="Drosophila 12 Genomes Consortium"/>
            <person name="Clark A.G."/>
            <person name="Eisen M.B."/>
            <person name="Smith D.R."/>
            <person name="Bergman C.M."/>
            <person name="Oliver B."/>
            <person name="Markow T.A."/>
            <person name="Kaufman T.C."/>
            <person name="Kellis M."/>
            <person name="Gelbart W."/>
            <person name="Iyer V.N."/>
            <person name="Pollard D.A."/>
            <person name="Sackton T.B."/>
            <person name="Larracuente A.M."/>
            <person name="Singh N.D."/>
            <person name="Abad J.P."/>
            <person name="Abt D.N."/>
            <person name="Adryan B."/>
            <person name="Aguade M."/>
            <person name="Akashi H."/>
            <person name="Anderson W.W."/>
            <person name="Aquadro C.F."/>
            <person name="Ardell D.H."/>
            <person name="Arguello R."/>
            <person name="Artieri C.G."/>
            <person name="Barbash D.A."/>
            <person name="Barker D."/>
            <person name="Barsanti P."/>
            <person name="Batterham P."/>
            <person name="Batzoglou S."/>
            <person name="Begun D."/>
            <person name="Bhutkar A."/>
            <person name="Blanco E."/>
            <person name="Bosak S.A."/>
            <person name="Bradley R.K."/>
            <person name="Brand A.D."/>
            <person name="Brent M.R."/>
            <person name="Brooks A.N."/>
            <person name="Brown R.H."/>
            <person name="Butlin R.K."/>
            <person name="Caggese C."/>
            <person name="Calvi B.R."/>
            <person name="Bernardo de Carvalho A."/>
            <person name="Caspi A."/>
            <person name="Castrezana S."/>
            <person name="Celniker S.E."/>
            <person name="Chang J.L."/>
            <person name="Chapple C."/>
            <person name="Chatterji S."/>
            <person name="Chinwalla A."/>
            <person name="Civetta A."/>
            <person name="Clifton S.W."/>
            <person name="Comeron J.M."/>
            <person name="Costello J.C."/>
            <person name="Coyne J.A."/>
            <person name="Daub J."/>
            <person name="David R.G."/>
            <person name="Delcher A.L."/>
            <person name="Delehaunty K."/>
            <person name="Do C.B."/>
            <person name="Ebling H."/>
            <person name="Edwards K."/>
            <person name="Eickbush T."/>
            <person name="Evans J.D."/>
            <person name="Filipski A."/>
            <person name="Findeiss S."/>
            <person name="Freyhult E."/>
            <person name="Fulton L."/>
            <person name="Fulton R."/>
            <person name="Garcia A.C."/>
            <person name="Gardiner A."/>
            <person name="Garfield D.A."/>
            <person name="Garvin B.E."/>
            <person name="Gibson G."/>
            <person name="Gilbert D."/>
            <person name="Gnerre S."/>
            <person name="Godfrey J."/>
            <person name="Good R."/>
            <person name="Gotea V."/>
            <person name="Gravely B."/>
            <person name="Greenberg A.J."/>
            <person name="Griffiths-Jones S."/>
            <person name="Gross S."/>
            <person name="Guigo R."/>
            <person name="Gustafson E.A."/>
            <person name="Haerty W."/>
            <person name="Hahn M.W."/>
            <person name="Halligan D.L."/>
            <person name="Halpern A.L."/>
            <person name="Halter G.M."/>
            <person name="Han M.V."/>
            <person name="Heger A."/>
            <person name="Hillier L."/>
            <person name="Hinrichs A.S."/>
            <person name="Holmes I."/>
            <person name="Hoskins R.A."/>
            <person name="Hubisz M.J."/>
            <person name="Hultmark D."/>
            <person name="Huntley M.A."/>
            <person name="Jaffe D.B."/>
            <person name="Jagadeeshan S."/>
            <person name="Jeck W.R."/>
            <person name="Johnson J."/>
            <person name="Jones C.D."/>
            <person name="Jordan W.C."/>
            <person name="Karpen G.H."/>
            <person name="Kataoka E."/>
            <person name="Keightley P.D."/>
            <person name="Kheradpour P."/>
            <person name="Kirkness E.F."/>
            <person name="Koerich L.B."/>
            <person name="Kristiansen K."/>
            <person name="Kudrna D."/>
            <person name="Kulathinal R.J."/>
            <person name="Kumar S."/>
            <person name="Kwok R."/>
            <person name="Lander E."/>
            <person name="Langley C.H."/>
            <person name="Lapoint R."/>
            <person name="Lazzaro B.P."/>
            <person name="Lee S.J."/>
            <person name="Levesque L."/>
            <person name="Li R."/>
            <person name="Lin C.F."/>
            <person name="Lin M.F."/>
            <person name="Lindblad-Toh K."/>
            <person name="Llopart A."/>
            <person name="Long M."/>
            <person name="Low L."/>
            <person name="Lozovsky E."/>
            <person name="Lu J."/>
            <person name="Luo M."/>
            <person name="Machado C.A."/>
            <person name="Makalowski W."/>
            <person name="Marzo M."/>
            <person name="Matsuda M."/>
            <person name="Matzkin L."/>
            <person name="McAllister B."/>
            <person name="McBride C.S."/>
            <person name="McKernan B."/>
            <person name="McKernan K."/>
            <person name="Mendez-Lago M."/>
            <person name="Minx P."/>
            <person name="Mollenhauer M.U."/>
            <person name="Montooth K."/>
            <person name="Mount S.M."/>
            <person name="Mu X."/>
            <person name="Myers E."/>
            <person name="Negre B."/>
            <person name="Newfeld S."/>
            <person name="Nielsen R."/>
            <person name="Noor M.A."/>
            <person name="O'Grady P."/>
            <person name="Pachter L."/>
            <person name="Papaceit M."/>
            <person name="Parisi M.J."/>
            <person name="Parisi M."/>
            <person name="Parts L."/>
            <person name="Pedersen J.S."/>
            <person name="Pesole G."/>
            <person name="Phillippy A.M."/>
            <person name="Ponting C.P."/>
            <person name="Pop M."/>
            <person name="Porcelli D."/>
            <person name="Powell J.R."/>
            <person name="Prohaska S."/>
            <person name="Pruitt K."/>
            <person name="Puig M."/>
            <person name="Quesneville H."/>
            <person name="Ram K.R."/>
            <person name="Rand D."/>
            <person name="Rasmussen M.D."/>
            <person name="Reed L.K."/>
            <person name="Reenan R."/>
            <person name="Reily A."/>
            <person name="Remington K.A."/>
            <person name="Rieger T.T."/>
            <person name="Ritchie M.G."/>
            <person name="Robin C."/>
            <person name="Rogers Y.H."/>
            <person name="Rohde C."/>
            <person name="Rozas J."/>
            <person name="Rubenfield M.J."/>
            <person name="Ruiz A."/>
            <person name="Russo S."/>
            <person name="Salzberg S.L."/>
            <person name="Sanchez-Gracia A."/>
            <person name="Saranga D.J."/>
            <person name="Sato H."/>
            <person name="Schaeffer S.W."/>
            <person name="Schatz M.C."/>
            <person name="Schlenke T."/>
            <person name="Schwartz R."/>
            <person name="Segarra C."/>
            <person name="Singh R.S."/>
            <person name="Sirot L."/>
            <person name="Sirota M."/>
            <person name="Sisneros N.B."/>
            <person name="Smith C.D."/>
            <person name="Smith T.F."/>
            <person name="Spieth J."/>
            <person name="Stage D.E."/>
            <person name="Stark A."/>
            <person name="Stephan W."/>
            <person name="Strausberg R.L."/>
            <person name="Strempel S."/>
            <person name="Sturgill D."/>
            <person name="Sutton G."/>
            <person name="Sutton G.G."/>
            <person name="Tao W."/>
            <person name="Teichmann S."/>
            <person name="Tobari Y.N."/>
            <person name="Tomimura Y."/>
            <person name="Tsolas J.M."/>
            <person name="Valente V.L."/>
            <person name="Venter E."/>
            <person name="Venter J.C."/>
            <person name="Vicario S."/>
            <person name="Vieira F.G."/>
            <person name="Vilella A.J."/>
            <person name="Villasante A."/>
            <person name="Walenz B."/>
            <person name="Wang J."/>
            <person name="Wasserman M."/>
            <person name="Watts T."/>
            <person name="Wilson D."/>
            <person name="Wilson R.K."/>
            <person name="Wing R.A."/>
            <person name="Wolfner M.F."/>
            <person name="Wong A."/>
            <person name="Wong G.K."/>
            <person name="Wu C.I."/>
            <person name="Wu G."/>
            <person name="Yamamoto D."/>
            <person name="Yang H.P."/>
            <person name="Yang S.P."/>
            <person name="Yorke J.A."/>
            <person name="Yoshida K."/>
            <person name="Zdobnov E."/>
            <person name="Zhang P."/>
            <person name="Zhang Y."/>
            <person name="Zimin A.V."/>
            <person name="Baldwin J."/>
            <person name="Abdouelleil A."/>
            <person name="Abdulkadir J."/>
            <person name="Abebe A."/>
            <person name="Abera B."/>
            <person name="Abreu J."/>
            <person name="Acer S.C."/>
            <person name="Aftuck L."/>
            <person name="Alexander A."/>
            <person name="An P."/>
            <person name="Anderson E."/>
            <person name="Anderson S."/>
            <person name="Arachi H."/>
            <person name="Azer M."/>
            <person name="Bachantsang P."/>
            <person name="Barry A."/>
            <person name="Bayul T."/>
            <person name="Berlin A."/>
            <person name="Bessette D."/>
            <person name="Bloom T."/>
            <person name="Blye J."/>
            <person name="Boguslavskiy L."/>
            <person name="Bonnet C."/>
            <person name="Boukhgalter B."/>
            <person name="Bourzgui I."/>
            <person name="Brown A."/>
            <person name="Cahill P."/>
            <person name="Channer S."/>
            <person name="Cheshatsang Y."/>
            <person name="Chuda L."/>
            <person name="Citroen M."/>
            <person name="Collymore A."/>
            <person name="Cooke P."/>
            <person name="Costello M."/>
            <person name="D'Aco K."/>
            <person name="Daza R."/>
            <person name="De Haan G."/>
            <person name="DeGray S."/>
            <person name="DeMaso C."/>
            <person name="Dhargay N."/>
            <person name="Dooley K."/>
            <person name="Dooley E."/>
            <person name="Doricent M."/>
            <person name="Dorje P."/>
            <person name="Dorjee K."/>
            <person name="Dupes A."/>
            <person name="Elong R."/>
            <person name="Falk J."/>
            <person name="Farina A."/>
            <person name="Faro S."/>
            <person name="Ferguson D."/>
            <person name="Fisher S."/>
            <person name="Foley C.D."/>
            <person name="Franke A."/>
            <person name="Friedrich D."/>
            <person name="Gadbois L."/>
            <person name="Gearin G."/>
            <person name="Gearin C.R."/>
            <person name="Giannoukos G."/>
            <person name="Goode T."/>
            <person name="Graham J."/>
            <person name="Grandbois E."/>
            <person name="Grewal S."/>
            <person name="Gyaltsen K."/>
            <person name="Hafez N."/>
            <person name="Hagos B."/>
            <person name="Hall J."/>
            <person name="Henson C."/>
            <person name="Hollinger A."/>
            <person name="Honan T."/>
            <person name="Huard M.D."/>
            <person name="Hughes L."/>
            <person name="Hurhula B."/>
            <person name="Husby M.E."/>
            <person name="Kamat A."/>
            <person name="Kanga B."/>
            <person name="Kashin S."/>
            <person name="Khazanovich D."/>
            <person name="Kisner P."/>
            <person name="Lance K."/>
            <person name="Lara M."/>
            <person name="Lee W."/>
            <person name="Lennon N."/>
            <person name="Letendre F."/>
            <person name="LeVine R."/>
            <person name="Lipovsky A."/>
            <person name="Liu X."/>
            <person name="Liu J."/>
            <person name="Liu S."/>
            <person name="Lokyitsang T."/>
            <person name="Lokyitsang Y."/>
            <person name="Lubonja R."/>
            <person name="Lui A."/>
            <person name="MacDonald P."/>
            <person name="Magnisalis V."/>
            <person name="Maru K."/>
            <person name="Matthews C."/>
            <person name="McCusker W."/>
            <person name="McDonough S."/>
            <person name="Mehta T."/>
            <person name="Meldrim J."/>
            <person name="Meneus L."/>
            <person name="Mihai O."/>
            <person name="Mihalev A."/>
            <person name="Mihova T."/>
            <person name="Mittelman R."/>
            <person name="Mlenga V."/>
            <person name="Montmayeur A."/>
            <person name="Mulrain L."/>
            <person name="Navidi A."/>
            <person name="Naylor J."/>
            <person name="Negash T."/>
            <person name="Nguyen T."/>
            <person name="Nguyen N."/>
            <person name="Nicol R."/>
            <person name="Norbu C."/>
            <person name="Norbu N."/>
            <person name="Novod N."/>
            <person name="O'Neill B."/>
            <person name="Osman S."/>
            <person name="Markiewicz E."/>
            <person name="Oyono O.L."/>
            <person name="Patti C."/>
            <person name="Phunkhang P."/>
            <person name="Pierre F."/>
            <person name="Priest M."/>
            <person name="Raghuraman S."/>
            <person name="Rege F."/>
            <person name="Reyes R."/>
            <person name="Rise C."/>
            <person name="Rogov P."/>
            <person name="Ross K."/>
            <person name="Ryan E."/>
            <person name="Settipalli S."/>
            <person name="Shea T."/>
            <person name="Sherpa N."/>
            <person name="Shi L."/>
            <person name="Shih D."/>
            <person name="Sparrow T."/>
            <person name="Spaulding J."/>
            <person name="Stalker J."/>
            <person name="Stange-Thomann N."/>
            <person name="Stavropoulos S."/>
            <person name="Stone C."/>
            <person name="Strader C."/>
            <person name="Tesfaye S."/>
            <person name="Thomson T."/>
            <person name="Thoulutsang Y."/>
            <person name="Thoulutsang D."/>
            <person name="Topham K."/>
            <person name="Topping I."/>
            <person name="Tsamla T."/>
            <person name="Vassiliev H."/>
            <person name="Vo A."/>
            <person name="Wangchuk T."/>
            <person name="Wangdi T."/>
            <person name="Weiand M."/>
            <person name="Wilkinson J."/>
            <person name="Wilson A."/>
            <person name="Yadav S."/>
            <person name="Young G."/>
            <person name="Yu Q."/>
            <person name="Zembek L."/>
            <person name="Zhong D."/>
            <person name="Zimmer A."/>
            <person name="Zwirko Z."/>
            <person name="Jaffe D.B."/>
            <person name="Alvarez P."/>
            <person name="Brockman W."/>
            <person name="Butler J."/>
            <person name="Chin C."/>
            <person name="Gnerre S."/>
            <person name="Grabherr M."/>
            <person name="Kleber M."/>
            <person name="Mauceli E."/>
            <person name="MacCallum I."/>
        </authorList>
    </citation>
    <scope>NUCLEOTIDE SEQUENCE [LARGE SCALE GENOMIC DNA]</scope>
    <source>
        <strain evidence="3">Tucson 14030-0811.24</strain>
    </source>
</reference>
<protein>
    <submittedName>
        <fullName evidence="2">Uncharacterized protein</fullName>
    </submittedName>
</protein>
<dbReference type="AlphaFoldDB" id="B4MMY4"/>
<proteinExistence type="predicted"/>
<dbReference type="EMBL" id="CH963847">
    <property type="protein sequence ID" value="EDW73540.1"/>
    <property type="molecule type" value="Genomic_DNA"/>
</dbReference>
<dbReference type="InterPro" id="IPR007970">
    <property type="entry name" value="DUF733"/>
</dbReference>
<gene>
    <name evidence="2" type="primary">Dwil\GK17602</name>
    <name evidence="2" type="ORF">Dwil_GK17602</name>
</gene>
<evidence type="ECO:0000256" key="1">
    <source>
        <dbReference type="SAM" id="MobiDB-lite"/>
    </source>
</evidence>
<evidence type="ECO:0000313" key="3">
    <source>
        <dbReference type="Proteomes" id="UP000007798"/>
    </source>
</evidence>
<dbReference type="Proteomes" id="UP000007798">
    <property type="component" value="Unassembled WGS sequence"/>
</dbReference>
<dbReference type="OrthoDB" id="8051798at2759"/>
<dbReference type="Pfam" id="PF05306">
    <property type="entry name" value="DUF733"/>
    <property type="match status" value="1"/>
</dbReference>
<dbReference type="eggNOG" id="ENOG502TKXM">
    <property type="taxonomic scope" value="Eukaryota"/>
</dbReference>
<name>B4MMY4_DROWI</name>
<keyword evidence="3" id="KW-1185">Reference proteome</keyword>
<organism evidence="2 3">
    <name type="scientific">Drosophila willistoni</name>
    <name type="common">Fruit fly</name>
    <dbReference type="NCBI Taxonomy" id="7260"/>
    <lineage>
        <taxon>Eukaryota</taxon>
        <taxon>Metazoa</taxon>
        <taxon>Ecdysozoa</taxon>
        <taxon>Arthropoda</taxon>
        <taxon>Hexapoda</taxon>
        <taxon>Insecta</taxon>
        <taxon>Pterygota</taxon>
        <taxon>Neoptera</taxon>
        <taxon>Endopterygota</taxon>
        <taxon>Diptera</taxon>
        <taxon>Brachycera</taxon>
        <taxon>Muscomorpha</taxon>
        <taxon>Ephydroidea</taxon>
        <taxon>Drosophilidae</taxon>
        <taxon>Drosophila</taxon>
        <taxon>Sophophora</taxon>
    </lineage>
</organism>
<dbReference type="InParanoid" id="B4MMY4"/>